<gene>
    <name evidence="2" type="ORF">O3P69_005775</name>
</gene>
<dbReference type="EMBL" id="JARAKH010000017">
    <property type="protein sequence ID" value="KAK8395882.1"/>
    <property type="molecule type" value="Genomic_DNA"/>
</dbReference>
<dbReference type="Proteomes" id="UP001487740">
    <property type="component" value="Unassembled WGS sequence"/>
</dbReference>
<protein>
    <submittedName>
        <fullName evidence="2">Uncharacterized protein</fullName>
    </submittedName>
</protein>
<dbReference type="AlphaFoldDB" id="A0AAW0UC91"/>
<comment type="caution">
    <text evidence="2">The sequence shown here is derived from an EMBL/GenBank/DDBJ whole genome shotgun (WGS) entry which is preliminary data.</text>
</comment>
<evidence type="ECO:0000313" key="2">
    <source>
        <dbReference type="EMBL" id="KAK8395882.1"/>
    </source>
</evidence>
<reference evidence="2 3" key="1">
    <citation type="submission" date="2023-03" db="EMBL/GenBank/DDBJ databases">
        <title>High-quality genome of Scylla paramamosain provides insights in environmental adaptation.</title>
        <authorList>
            <person name="Zhang L."/>
        </authorList>
    </citation>
    <scope>NUCLEOTIDE SEQUENCE [LARGE SCALE GENOMIC DNA]</scope>
    <source>
        <strain evidence="2">LZ_2023a</strain>
        <tissue evidence="2">Muscle</tissue>
    </source>
</reference>
<feature type="compositionally biased region" description="Polar residues" evidence="1">
    <location>
        <begin position="94"/>
        <end position="104"/>
    </location>
</feature>
<name>A0AAW0UC91_SCYPA</name>
<accession>A0AAW0UC91</accession>
<proteinExistence type="predicted"/>
<organism evidence="2 3">
    <name type="scientific">Scylla paramamosain</name>
    <name type="common">Mud crab</name>
    <dbReference type="NCBI Taxonomy" id="85552"/>
    <lineage>
        <taxon>Eukaryota</taxon>
        <taxon>Metazoa</taxon>
        <taxon>Ecdysozoa</taxon>
        <taxon>Arthropoda</taxon>
        <taxon>Crustacea</taxon>
        <taxon>Multicrustacea</taxon>
        <taxon>Malacostraca</taxon>
        <taxon>Eumalacostraca</taxon>
        <taxon>Eucarida</taxon>
        <taxon>Decapoda</taxon>
        <taxon>Pleocyemata</taxon>
        <taxon>Brachyura</taxon>
        <taxon>Eubrachyura</taxon>
        <taxon>Portunoidea</taxon>
        <taxon>Portunidae</taxon>
        <taxon>Portuninae</taxon>
        <taxon>Scylla</taxon>
    </lineage>
</organism>
<evidence type="ECO:0000313" key="3">
    <source>
        <dbReference type="Proteomes" id="UP001487740"/>
    </source>
</evidence>
<keyword evidence="3" id="KW-1185">Reference proteome</keyword>
<sequence length="347" mass="38876">MKLSSHCVDPSMVTIPEEEEQDEQCEKQRGEEQEQMEVEKEPQSQDREDGEGDATATASTASPRKHARSEKSHTARVATAPEGHEQGKDHQGQEDTTQGAGNTRRSSRVRTKPLEFWNFEKVQVERQEDGEVKVIHHKQDSTMQIQTRVIDCSAVLGSQVGRGITLPEDLLRVEESTKVLSSWSPNPSPSKSPSKRRLFSPNLNYFDEPAEEESRISRISVGGKKLTVVGRVKFNDLPFIVLEKKAYRCCVAHGMHNKEKTIFISYLFLERGNIVWNSSGKMTIYVIDGLGTMQVMSEGGAVCHQLKAKHTVQCPKESKISVRKDGRCKMLRLHVCLVRGAAMLGTC</sequence>
<feature type="region of interest" description="Disordered" evidence="1">
    <location>
        <begin position="1"/>
        <end position="109"/>
    </location>
</feature>
<feature type="compositionally biased region" description="Basic and acidic residues" evidence="1">
    <location>
        <begin position="24"/>
        <end position="47"/>
    </location>
</feature>
<evidence type="ECO:0000256" key="1">
    <source>
        <dbReference type="SAM" id="MobiDB-lite"/>
    </source>
</evidence>
<feature type="compositionally biased region" description="Basic and acidic residues" evidence="1">
    <location>
        <begin position="82"/>
        <end position="93"/>
    </location>
</feature>